<dbReference type="GeneID" id="57754069"/>
<reference evidence="11" key="1">
    <citation type="submission" date="2015-01" db="EMBL/GenBank/DDBJ databases">
        <authorList>
            <person name="Xiang T."/>
            <person name="Song Y."/>
            <person name="Huang L."/>
            <person name="Wang B."/>
            <person name="Wu P."/>
        </authorList>
    </citation>
    <scope>NUCLEOTIDE SEQUENCE [LARGE SCALE GENOMIC DNA]</scope>
    <source>
        <strain evidence="11">V1</strain>
    </source>
</reference>
<reference evidence="13" key="2">
    <citation type="submission" date="2015-01" db="EMBL/GenBank/DDBJ databases">
        <authorList>
            <person name="Manzoor Shahid"/>
            <person name="Zubair Saima"/>
        </authorList>
    </citation>
    <scope>NUCLEOTIDE SEQUENCE [LARGE SCALE GENOMIC DNA]</scope>
    <source>
        <strain evidence="13">V1</strain>
    </source>
</reference>
<keyword evidence="6 10" id="KW-1278">Translocase</keyword>
<dbReference type="PANTHER" id="PTHR30578">
    <property type="entry name" value="ELECTRON TRANSPORT COMPLEX PROTEIN RNFD"/>
    <property type="match status" value="1"/>
</dbReference>
<dbReference type="EMBL" id="CDNC01000007">
    <property type="protein sequence ID" value="CEM61182.1"/>
    <property type="molecule type" value="Genomic_DNA"/>
</dbReference>
<keyword evidence="3 10" id="KW-0285">Flavoprotein</keyword>
<dbReference type="GO" id="GO:0055085">
    <property type="term" value="P:transmembrane transport"/>
    <property type="evidence" value="ECO:0007669"/>
    <property type="project" value="InterPro"/>
</dbReference>
<evidence type="ECO:0000256" key="4">
    <source>
        <dbReference type="ARBA" id="ARBA00022643"/>
    </source>
</evidence>
<comment type="similarity">
    <text evidence="10">Belongs to the NqrB/RnfD family.</text>
</comment>
<dbReference type="Proteomes" id="UP000323594">
    <property type="component" value="Chromosome"/>
</dbReference>
<evidence type="ECO:0000256" key="9">
    <source>
        <dbReference type="ARBA" id="ARBA00023136"/>
    </source>
</evidence>
<dbReference type="GO" id="GO:0022900">
    <property type="term" value="P:electron transport chain"/>
    <property type="evidence" value="ECO:0007669"/>
    <property type="project" value="UniProtKB-UniRule"/>
</dbReference>
<dbReference type="InterPro" id="IPR004338">
    <property type="entry name" value="NqrB/RnfD"/>
</dbReference>
<comment type="cofactor">
    <cofactor evidence="10">
        <name>FMN</name>
        <dbReference type="ChEBI" id="CHEBI:58210"/>
    </cofactor>
</comment>
<evidence type="ECO:0000313" key="11">
    <source>
        <dbReference type="EMBL" id="CEM61182.1"/>
    </source>
</evidence>
<sequence>MAESDKNEIFLSPAPHIVNPVTTQKLMMYMLLALVPQVAFSVYIYSMMAFSRICLSVLTTVATEAIYRRVFYRDSRVSDLSAVVTGTLLGLVIPPTLPIIYIILGGVFAIIVGKEFFGGLGANPFNPALLGRAFMFVSFLKPMTSWISTKNWRWDIVGSATTQNNMLAACSSATPLGFLKPGGEHGLLTATQLAEKLGYSSANDLYLHMFIGDRSGCVGESSILLILLSAVFLIVMKVIDWRTPVSMIVTTVVISFLAGVDPLLSLMSGGLVFGAVFMATDYATTPVTPLGRIGFGMGCGIITALIRLFAGIPEGVMYSILIMNAFVPFLDRLIPKKYGFVKKPRDSKKGESK</sequence>
<organism evidence="11 13">
    <name type="scientific">Treponema phagedenis</name>
    <dbReference type="NCBI Taxonomy" id="162"/>
    <lineage>
        <taxon>Bacteria</taxon>
        <taxon>Pseudomonadati</taxon>
        <taxon>Spirochaetota</taxon>
        <taxon>Spirochaetia</taxon>
        <taxon>Spirochaetales</taxon>
        <taxon>Treponemataceae</taxon>
        <taxon>Treponema</taxon>
    </lineage>
</organism>
<gene>
    <name evidence="10 11" type="primary">rnfD</name>
    <name evidence="12" type="ORF">FUT82_13250</name>
    <name evidence="11" type="ORF">TPHV1_150064</name>
</gene>
<keyword evidence="10" id="KW-1003">Cell membrane</keyword>
<keyword evidence="4 10" id="KW-0288">FMN</keyword>
<evidence type="ECO:0000313" key="14">
    <source>
        <dbReference type="Proteomes" id="UP000323594"/>
    </source>
</evidence>
<comment type="subunit">
    <text evidence="10">The complex is composed of six subunits: RnfA, RnfB, RnfC, RnfD, RnfE and RnfG.</text>
</comment>
<comment type="caution">
    <text evidence="10">Lacks conserved residue(s) required for the propagation of feature annotation.</text>
</comment>
<protein>
    <recommendedName>
        <fullName evidence="10">Ion-translocating oxidoreductase complex subunit D</fullName>
        <ecNumber evidence="10">7.-.-.-</ecNumber>
    </recommendedName>
    <alternativeName>
        <fullName evidence="10">Rnf electron transport complex subunit D</fullName>
    </alternativeName>
</protein>
<evidence type="ECO:0000313" key="12">
    <source>
        <dbReference type="EMBL" id="QEJ98866.1"/>
    </source>
</evidence>
<evidence type="ECO:0000256" key="3">
    <source>
        <dbReference type="ARBA" id="ARBA00022630"/>
    </source>
</evidence>
<feature type="modified residue" description="FMN phosphoryl threonine" evidence="10">
    <location>
        <position position="174"/>
    </location>
</feature>
<evidence type="ECO:0000256" key="7">
    <source>
        <dbReference type="ARBA" id="ARBA00022982"/>
    </source>
</evidence>
<keyword evidence="5 10" id="KW-0812">Transmembrane</keyword>
<dbReference type="RefSeq" id="WP_002699405.1">
    <property type="nucleotide sequence ID" value="NZ_CDNC01000007.1"/>
</dbReference>
<feature type="transmembrane region" description="Helical" evidence="10">
    <location>
        <begin position="217"/>
        <end position="239"/>
    </location>
</feature>
<evidence type="ECO:0000256" key="2">
    <source>
        <dbReference type="ARBA" id="ARBA00022553"/>
    </source>
</evidence>
<dbReference type="GO" id="GO:0005886">
    <property type="term" value="C:plasma membrane"/>
    <property type="evidence" value="ECO:0007669"/>
    <property type="project" value="UniProtKB-SubCell"/>
</dbReference>
<keyword evidence="9 10" id="KW-0472">Membrane</keyword>
<evidence type="ECO:0000313" key="13">
    <source>
        <dbReference type="Proteomes" id="UP000042527"/>
    </source>
</evidence>
<evidence type="ECO:0000256" key="1">
    <source>
        <dbReference type="ARBA" id="ARBA00022448"/>
    </source>
</evidence>
<evidence type="ECO:0000256" key="5">
    <source>
        <dbReference type="ARBA" id="ARBA00022692"/>
    </source>
</evidence>
<feature type="transmembrane region" description="Helical" evidence="10">
    <location>
        <begin position="316"/>
        <end position="334"/>
    </location>
</feature>
<feature type="transmembrane region" description="Helical" evidence="10">
    <location>
        <begin position="88"/>
        <end position="113"/>
    </location>
</feature>
<dbReference type="EC" id="7.-.-.-" evidence="10"/>
<reference evidence="12 14" key="3">
    <citation type="submission" date="2019-08" db="EMBL/GenBank/DDBJ databases">
        <authorList>
            <person name="Kuhnert P."/>
        </authorList>
    </citation>
    <scope>NUCLEOTIDE SEQUENCE [LARGE SCALE GENOMIC DNA]</scope>
    <source>
        <strain evidence="12 14">B36.5</strain>
    </source>
</reference>
<proteinExistence type="inferred from homology"/>
<accession>A0A0B7GUH1</accession>
<comment type="function">
    <text evidence="10">Part of a membrane-bound complex that couples electron transfer with translocation of ions across the membrane.</text>
</comment>
<dbReference type="OrthoDB" id="9776359at2"/>
<feature type="transmembrane region" description="Helical" evidence="10">
    <location>
        <begin position="125"/>
        <end position="143"/>
    </location>
</feature>
<comment type="subcellular location">
    <subcellularLocation>
        <location evidence="10">Cell membrane</location>
        <topology evidence="10">Multi-pass membrane protein</topology>
    </subcellularLocation>
</comment>
<keyword evidence="2 10" id="KW-0597">Phosphoprotein</keyword>
<dbReference type="PANTHER" id="PTHR30578:SF0">
    <property type="entry name" value="ION-TRANSLOCATING OXIDOREDUCTASE COMPLEX SUBUNIT D"/>
    <property type="match status" value="1"/>
</dbReference>
<keyword evidence="7 10" id="KW-0249">Electron transport</keyword>
<keyword evidence="1 10" id="KW-0813">Transport</keyword>
<name>A0A0B7GUH1_TREPH</name>
<dbReference type="AlphaFoldDB" id="A0A0B7GUH1"/>
<keyword evidence="13" id="KW-1185">Reference proteome</keyword>
<feature type="transmembrane region" description="Helical" evidence="10">
    <location>
        <begin position="245"/>
        <end position="278"/>
    </location>
</feature>
<evidence type="ECO:0000256" key="8">
    <source>
        <dbReference type="ARBA" id="ARBA00022989"/>
    </source>
</evidence>
<feature type="transmembrane region" description="Helical" evidence="10">
    <location>
        <begin position="290"/>
        <end position="310"/>
    </location>
</feature>
<dbReference type="HAMAP" id="MF_00462">
    <property type="entry name" value="RsxD_RnfD"/>
    <property type="match status" value="1"/>
</dbReference>
<dbReference type="Pfam" id="PF03116">
    <property type="entry name" value="NQR2_RnfD_RnfE"/>
    <property type="match status" value="1"/>
</dbReference>
<dbReference type="EMBL" id="CP042817">
    <property type="protein sequence ID" value="QEJ98866.1"/>
    <property type="molecule type" value="Genomic_DNA"/>
</dbReference>
<dbReference type="NCBIfam" id="TIGR01946">
    <property type="entry name" value="rnfD"/>
    <property type="match status" value="1"/>
</dbReference>
<dbReference type="Proteomes" id="UP000042527">
    <property type="component" value="Unassembled WGS sequence"/>
</dbReference>
<keyword evidence="8 10" id="KW-1133">Transmembrane helix</keyword>
<evidence type="ECO:0000256" key="10">
    <source>
        <dbReference type="HAMAP-Rule" id="MF_00462"/>
    </source>
</evidence>
<dbReference type="InterPro" id="IPR011303">
    <property type="entry name" value="RnfD_bac"/>
</dbReference>
<evidence type="ECO:0000256" key="6">
    <source>
        <dbReference type="ARBA" id="ARBA00022967"/>
    </source>
</evidence>